<evidence type="ECO:0000313" key="3">
    <source>
        <dbReference type="Proteomes" id="UP000703269"/>
    </source>
</evidence>
<evidence type="ECO:0000256" key="1">
    <source>
        <dbReference type="SAM" id="Phobius"/>
    </source>
</evidence>
<protein>
    <submittedName>
        <fullName evidence="2">Uncharacterized protein</fullName>
    </submittedName>
</protein>
<feature type="transmembrane region" description="Helical" evidence="1">
    <location>
        <begin position="289"/>
        <end position="312"/>
    </location>
</feature>
<feature type="transmembrane region" description="Helical" evidence="1">
    <location>
        <begin position="240"/>
        <end position="269"/>
    </location>
</feature>
<feature type="transmembrane region" description="Helical" evidence="1">
    <location>
        <begin position="197"/>
        <end position="220"/>
    </location>
</feature>
<dbReference type="OrthoDB" id="3214103at2759"/>
<feature type="transmembrane region" description="Helical" evidence="1">
    <location>
        <begin position="140"/>
        <end position="158"/>
    </location>
</feature>
<gene>
    <name evidence="2" type="ORF">PsYK624_033340</name>
</gene>
<reference evidence="2 3" key="1">
    <citation type="submission" date="2021-08" db="EMBL/GenBank/DDBJ databases">
        <title>Draft Genome Sequence of Phanerochaete sordida strain YK-624.</title>
        <authorList>
            <person name="Mori T."/>
            <person name="Dohra H."/>
            <person name="Suzuki T."/>
            <person name="Kawagishi H."/>
            <person name="Hirai H."/>
        </authorList>
    </citation>
    <scope>NUCLEOTIDE SEQUENCE [LARGE SCALE GENOMIC DNA]</scope>
    <source>
        <strain evidence="2 3">YK-624</strain>
    </source>
</reference>
<keyword evidence="1" id="KW-0472">Membrane</keyword>
<keyword evidence="1" id="KW-0812">Transmembrane</keyword>
<dbReference type="EMBL" id="BPQB01000006">
    <property type="protein sequence ID" value="GJE87251.1"/>
    <property type="molecule type" value="Genomic_DNA"/>
</dbReference>
<comment type="caution">
    <text evidence="2">The sequence shown here is derived from an EMBL/GenBank/DDBJ whole genome shotgun (WGS) entry which is preliminary data.</text>
</comment>
<name>A0A9P3L9G8_9APHY</name>
<organism evidence="2 3">
    <name type="scientific">Phanerochaete sordida</name>
    <dbReference type="NCBI Taxonomy" id="48140"/>
    <lineage>
        <taxon>Eukaryota</taxon>
        <taxon>Fungi</taxon>
        <taxon>Dikarya</taxon>
        <taxon>Basidiomycota</taxon>
        <taxon>Agaricomycotina</taxon>
        <taxon>Agaricomycetes</taxon>
        <taxon>Polyporales</taxon>
        <taxon>Phanerochaetaceae</taxon>
        <taxon>Phanerochaete</taxon>
    </lineage>
</organism>
<proteinExistence type="predicted"/>
<keyword evidence="3" id="KW-1185">Reference proteome</keyword>
<feature type="transmembrane region" description="Helical" evidence="1">
    <location>
        <begin position="31"/>
        <end position="53"/>
    </location>
</feature>
<keyword evidence="1" id="KW-1133">Transmembrane helix</keyword>
<dbReference type="Proteomes" id="UP000703269">
    <property type="component" value="Unassembled WGS sequence"/>
</dbReference>
<dbReference type="AlphaFoldDB" id="A0A9P3L9G8"/>
<evidence type="ECO:0000313" key="2">
    <source>
        <dbReference type="EMBL" id="GJE87251.1"/>
    </source>
</evidence>
<feature type="transmembrane region" description="Helical" evidence="1">
    <location>
        <begin position="65"/>
        <end position="86"/>
    </location>
</feature>
<feature type="transmembrane region" description="Helical" evidence="1">
    <location>
        <begin position="170"/>
        <end position="191"/>
    </location>
</feature>
<sequence length="395" mass="43066">MRCITEIEDLSDLLGIYTVVSFSLSADLVPVLLESAMFGVYTLLVVVAMVVILRSRSALPAKKAALLATCGLMYAAAATHLGMSLWSLFRINSLSGIIQAAAADCLSSLNKGIACQTIDLPDITFGPDGNTLKVDKTVDMLLGMNMILSDMVVLWRAWMLWPRRRIIQGFSCLLIAGTLVMLLWTCAWNIVDGNFPNAVAICLSWSTNVWSTSLIAVRAWQHRRAMAPLGASGSRTRAELALLLLIESGVLYCLFWLLPLASSIINFIAPLDMDFVPPKGTIGHFYEGIIDLWQGCLIDLVGIYPTAVILLAQLSNHRAQKLLSINEMPTLQLEHSTAGPGLREGCHGDSAVRGCEWGHVVDADRSDAIVHLSAFVEHSRARSMTVVEQSEKAQL</sequence>
<accession>A0A9P3L9G8</accession>